<comment type="caution">
    <text evidence="2">The sequence shown here is derived from an EMBL/GenBank/DDBJ whole genome shotgun (WGS) entry which is preliminary data.</text>
</comment>
<dbReference type="AlphaFoldDB" id="A0A7J8T565"/>
<evidence type="ECO:0000256" key="1">
    <source>
        <dbReference type="SAM" id="MobiDB-lite"/>
    </source>
</evidence>
<dbReference type="Proteomes" id="UP000593561">
    <property type="component" value="Unassembled WGS sequence"/>
</dbReference>
<feature type="non-terminal residue" evidence="2">
    <location>
        <position position="27"/>
    </location>
</feature>
<evidence type="ECO:0000313" key="2">
    <source>
        <dbReference type="EMBL" id="MBA0633323.1"/>
    </source>
</evidence>
<reference evidence="2 3" key="1">
    <citation type="journal article" date="2019" name="Genome Biol. Evol.">
        <title>Insights into the evolution of the New World diploid cottons (Gossypium, subgenus Houzingenia) based on genome sequencing.</title>
        <authorList>
            <person name="Grover C.E."/>
            <person name="Arick M.A. 2nd"/>
            <person name="Thrash A."/>
            <person name="Conover J.L."/>
            <person name="Sanders W.S."/>
            <person name="Peterson D.G."/>
            <person name="Frelichowski J.E."/>
            <person name="Scheffler J.A."/>
            <person name="Scheffler B.E."/>
            <person name="Wendel J.F."/>
        </authorList>
    </citation>
    <scope>NUCLEOTIDE SEQUENCE [LARGE SCALE GENOMIC DNA]</scope>
    <source>
        <strain evidence="2">27</strain>
        <tissue evidence="2">Leaf</tissue>
    </source>
</reference>
<organism evidence="2 3">
    <name type="scientific">Gossypium davidsonii</name>
    <name type="common">Davidson's cotton</name>
    <name type="synonym">Gossypium klotzschianum subsp. davidsonii</name>
    <dbReference type="NCBI Taxonomy" id="34287"/>
    <lineage>
        <taxon>Eukaryota</taxon>
        <taxon>Viridiplantae</taxon>
        <taxon>Streptophyta</taxon>
        <taxon>Embryophyta</taxon>
        <taxon>Tracheophyta</taxon>
        <taxon>Spermatophyta</taxon>
        <taxon>Magnoliopsida</taxon>
        <taxon>eudicotyledons</taxon>
        <taxon>Gunneridae</taxon>
        <taxon>Pentapetalae</taxon>
        <taxon>rosids</taxon>
        <taxon>malvids</taxon>
        <taxon>Malvales</taxon>
        <taxon>Malvaceae</taxon>
        <taxon>Malvoideae</taxon>
        <taxon>Gossypium</taxon>
    </lineage>
</organism>
<protein>
    <submittedName>
        <fullName evidence="2">Uncharacterized protein</fullName>
    </submittedName>
</protein>
<gene>
    <name evidence="2" type="ORF">Godav_001942</name>
</gene>
<feature type="region of interest" description="Disordered" evidence="1">
    <location>
        <begin position="1"/>
        <end position="27"/>
    </location>
</feature>
<evidence type="ECO:0000313" key="3">
    <source>
        <dbReference type="Proteomes" id="UP000593561"/>
    </source>
</evidence>
<keyword evidence="3" id="KW-1185">Reference proteome</keyword>
<dbReference type="EMBL" id="JABFAC010000013">
    <property type="protein sequence ID" value="MBA0633323.1"/>
    <property type="molecule type" value="Genomic_DNA"/>
</dbReference>
<proteinExistence type="predicted"/>
<name>A0A7J8T565_GOSDV</name>
<accession>A0A7J8T565</accession>
<sequence length="27" mass="2608">MAAGSTTQPQTPPLNAAEVLPPGNSTG</sequence>